<dbReference type="Gene3D" id="3.40.50.300">
    <property type="entry name" value="P-loop containing nucleotide triphosphate hydrolases"/>
    <property type="match status" value="1"/>
</dbReference>
<evidence type="ECO:0000256" key="3">
    <source>
        <dbReference type="ARBA" id="ARBA00012054"/>
    </source>
</evidence>
<dbReference type="CDD" id="cd02021">
    <property type="entry name" value="GntK"/>
    <property type="match status" value="1"/>
</dbReference>
<keyword evidence="13" id="KW-1185">Reference proteome</keyword>
<reference evidence="12" key="1">
    <citation type="submission" date="2023-11" db="EMBL/GenBank/DDBJ databases">
        <authorList>
            <person name="De Vega J J."/>
            <person name="De Vega J J."/>
        </authorList>
    </citation>
    <scope>NUCLEOTIDE SEQUENCE</scope>
</reference>
<evidence type="ECO:0000256" key="8">
    <source>
        <dbReference type="ARBA" id="ARBA00029835"/>
    </source>
</evidence>
<dbReference type="PANTHER" id="PTHR43442:SF3">
    <property type="entry name" value="GLUCONOKINASE-RELATED"/>
    <property type="match status" value="1"/>
</dbReference>
<evidence type="ECO:0000256" key="2">
    <source>
        <dbReference type="ARBA" id="ARBA00008420"/>
    </source>
</evidence>
<comment type="caution">
    <text evidence="12">The sequence shown here is derived from an EMBL/GenBank/DDBJ whole genome shotgun (WGS) entry which is preliminary data.</text>
</comment>
<gene>
    <name evidence="12" type="ORF">MYCIT1_LOCUS32479</name>
    <name evidence="11" type="ORF">MYCIT1_LOCUS6303</name>
</gene>
<evidence type="ECO:0000313" key="12">
    <source>
        <dbReference type="EMBL" id="CAK5281392.1"/>
    </source>
</evidence>
<protein>
    <recommendedName>
        <fullName evidence="3">gluconokinase</fullName>
        <ecNumber evidence="3">2.7.1.12</ecNumber>
    </recommendedName>
    <alternativeName>
        <fullName evidence="8">Gluconate kinase</fullName>
    </alternativeName>
</protein>
<evidence type="ECO:0000256" key="6">
    <source>
        <dbReference type="ARBA" id="ARBA00022777"/>
    </source>
</evidence>
<comment type="similarity">
    <text evidence="2">Belongs to the gluconokinase GntK/GntV family.</text>
</comment>
<evidence type="ECO:0000313" key="11">
    <source>
        <dbReference type="EMBL" id="CAK5265369.1"/>
    </source>
</evidence>
<comment type="catalytic activity">
    <reaction evidence="9">
        <text>D-gluconate + ATP = 6-phospho-D-gluconate + ADP + H(+)</text>
        <dbReference type="Rhea" id="RHEA:19433"/>
        <dbReference type="ChEBI" id="CHEBI:15378"/>
        <dbReference type="ChEBI" id="CHEBI:18391"/>
        <dbReference type="ChEBI" id="CHEBI:30616"/>
        <dbReference type="ChEBI" id="CHEBI:58759"/>
        <dbReference type="ChEBI" id="CHEBI:456216"/>
        <dbReference type="EC" id="2.7.1.12"/>
    </reaction>
</comment>
<dbReference type="GO" id="GO:0005524">
    <property type="term" value="F:ATP binding"/>
    <property type="evidence" value="ECO:0007669"/>
    <property type="project" value="UniProtKB-KW"/>
</dbReference>
<proteinExistence type="inferred from homology"/>
<evidence type="ECO:0000256" key="7">
    <source>
        <dbReference type="ARBA" id="ARBA00022840"/>
    </source>
</evidence>
<accession>A0AAD2HT63</accession>
<keyword evidence="5" id="KW-0547">Nucleotide-binding</keyword>
<keyword evidence="7" id="KW-0067">ATP-binding</keyword>
<dbReference type="GO" id="GO:0005975">
    <property type="term" value="P:carbohydrate metabolic process"/>
    <property type="evidence" value="ECO:0007669"/>
    <property type="project" value="InterPro"/>
</dbReference>
<evidence type="ECO:0000256" key="10">
    <source>
        <dbReference type="SAM" id="MobiDB-lite"/>
    </source>
</evidence>
<dbReference type="SUPFAM" id="SSF52540">
    <property type="entry name" value="P-loop containing nucleoside triphosphate hydrolases"/>
    <property type="match status" value="1"/>
</dbReference>
<dbReference type="EC" id="2.7.1.12" evidence="3"/>
<keyword evidence="6" id="KW-0418">Kinase</keyword>
<evidence type="ECO:0000256" key="5">
    <source>
        <dbReference type="ARBA" id="ARBA00022741"/>
    </source>
</evidence>
<name>A0AAD2HT63_9AGAR</name>
<feature type="region of interest" description="Disordered" evidence="10">
    <location>
        <begin position="26"/>
        <end position="47"/>
    </location>
</feature>
<evidence type="ECO:0000256" key="4">
    <source>
        <dbReference type="ARBA" id="ARBA00022679"/>
    </source>
</evidence>
<dbReference type="EMBL" id="CAVNYO010000087">
    <property type="protein sequence ID" value="CAK5265369.1"/>
    <property type="molecule type" value="Genomic_DNA"/>
</dbReference>
<sequence length="266" mass="28604">TELLTDRSAVLSTRSGAKDYDCQISEEDGTSVRSPSRKNLNPPSPSLSTLNTAVSLIKTSPTMAVFIVVMGVSGTGKSTLGAALGDVLGMPYIDGDDLHPRSNVEKMSAGHPLTDEDRAPWLKIIRETGERVAGEQEAKHNARKAIEEARGAEEPNGDAKEAETVPGVVIACSALKRKYRDLLRGLSQPTITEGVKTFFVFIEGSRDVLVDRMAKRTGHFMKVGMLDSQLATLEHPGSEDGVVVVSVEDPTSAQVKQCVEQLKALF</sequence>
<dbReference type="Proteomes" id="UP001295794">
    <property type="component" value="Unassembled WGS sequence"/>
</dbReference>
<dbReference type="InterPro" id="IPR006001">
    <property type="entry name" value="Therm_gnt_kin"/>
</dbReference>
<dbReference type="AlphaFoldDB" id="A0AAD2HT63"/>
<dbReference type="InterPro" id="IPR027417">
    <property type="entry name" value="P-loop_NTPase"/>
</dbReference>
<organism evidence="12 13">
    <name type="scientific">Mycena citricolor</name>
    <dbReference type="NCBI Taxonomy" id="2018698"/>
    <lineage>
        <taxon>Eukaryota</taxon>
        <taxon>Fungi</taxon>
        <taxon>Dikarya</taxon>
        <taxon>Basidiomycota</taxon>
        <taxon>Agaricomycotina</taxon>
        <taxon>Agaricomycetes</taxon>
        <taxon>Agaricomycetidae</taxon>
        <taxon>Agaricales</taxon>
        <taxon>Marasmiineae</taxon>
        <taxon>Mycenaceae</taxon>
        <taxon>Mycena</taxon>
    </lineage>
</organism>
<evidence type="ECO:0000256" key="9">
    <source>
        <dbReference type="ARBA" id="ARBA00048090"/>
    </source>
</evidence>
<comment type="pathway">
    <text evidence="1">Carbohydrate acid metabolism; D-gluconate degradation.</text>
</comment>
<evidence type="ECO:0000313" key="13">
    <source>
        <dbReference type="Proteomes" id="UP001295794"/>
    </source>
</evidence>
<dbReference type="GO" id="GO:0005737">
    <property type="term" value="C:cytoplasm"/>
    <property type="evidence" value="ECO:0007669"/>
    <property type="project" value="TreeGrafter"/>
</dbReference>
<feature type="non-terminal residue" evidence="12">
    <location>
        <position position="266"/>
    </location>
</feature>
<keyword evidence="4" id="KW-0808">Transferase</keyword>
<feature type="compositionally biased region" description="Polar residues" evidence="10">
    <location>
        <begin position="31"/>
        <end position="47"/>
    </location>
</feature>
<dbReference type="PANTHER" id="PTHR43442">
    <property type="entry name" value="GLUCONOKINASE-RELATED"/>
    <property type="match status" value="1"/>
</dbReference>
<dbReference type="GO" id="GO:0046316">
    <property type="term" value="F:gluconokinase activity"/>
    <property type="evidence" value="ECO:0007669"/>
    <property type="project" value="UniProtKB-EC"/>
</dbReference>
<evidence type="ECO:0000256" key="1">
    <source>
        <dbReference type="ARBA" id="ARBA00004875"/>
    </source>
</evidence>
<dbReference type="EMBL" id="CAVNYO010000444">
    <property type="protein sequence ID" value="CAK5281392.1"/>
    <property type="molecule type" value="Genomic_DNA"/>
</dbReference>